<evidence type="ECO:0000313" key="3">
    <source>
        <dbReference type="Proteomes" id="UP001165063"/>
    </source>
</evidence>
<feature type="region of interest" description="Disordered" evidence="1">
    <location>
        <begin position="68"/>
        <end position="90"/>
    </location>
</feature>
<reference evidence="2" key="1">
    <citation type="submission" date="2023-04" db="EMBL/GenBank/DDBJ databases">
        <title>Ambrosiozyma monospora NBRC 1965.</title>
        <authorList>
            <person name="Ichikawa N."/>
            <person name="Sato H."/>
            <person name="Tonouchi N."/>
        </authorList>
    </citation>
    <scope>NUCLEOTIDE SEQUENCE</scope>
    <source>
        <strain evidence="2">NBRC 1965</strain>
    </source>
</reference>
<gene>
    <name evidence="2" type="ORF">Amon01_000883800</name>
</gene>
<protein>
    <submittedName>
        <fullName evidence="2">Unnamed protein product</fullName>
    </submittedName>
</protein>
<keyword evidence="3" id="KW-1185">Reference proteome</keyword>
<feature type="compositionally biased region" description="Basic and acidic residues" evidence="1">
    <location>
        <begin position="72"/>
        <end position="83"/>
    </location>
</feature>
<organism evidence="2 3">
    <name type="scientific">Ambrosiozyma monospora</name>
    <name type="common">Yeast</name>
    <name type="synonym">Endomycopsis monosporus</name>
    <dbReference type="NCBI Taxonomy" id="43982"/>
    <lineage>
        <taxon>Eukaryota</taxon>
        <taxon>Fungi</taxon>
        <taxon>Dikarya</taxon>
        <taxon>Ascomycota</taxon>
        <taxon>Saccharomycotina</taxon>
        <taxon>Pichiomycetes</taxon>
        <taxon>Pichiales</taxon>
        <taxon>Pichiaceae</taxon>
        <taxon>Ambrosiozyma</taxon>
    </lineage>
</organism>
<accession>A0A9W6WDR3</accession>
<dbReference type="EMBL" id="BSXU01008526">
    <property type="protein sequence ID" value="GME66739.1"/>
    <property type="molecule type" value="Genomic_DNA"/>
</dbReference>
<dbReference type="InterPro" id="IPR046341">
    <property type="entry name" value="SET_dom_sf"/>
</dbReference>
<name>A0A9W6WDR3_AMBMO</name>
<evidence type="ECO:0000256" key="1">
    <source>
        <dbReference type="SAM" id="MobiDB-lite"/>
    </source>
</evidence>
<proteinExistence type="predicted"/>
<dbReference type="Proteomes" id="UP001165063">
    <property type="component" value="Unassembled WGS sequence"/>
</dbReference>
<sequence>MYNNQLPKENPLWDLAYWEATKGLAEFTSWVNDELIVGDCSGDKIVSIQPDELLQIVSAVRSRTLEIPRAAGKSEEEDKKDENNVDDNDNEDSFFTDISLVPVIDFVNHDNARLNAYFDVDKQTQDILLKLDSDTLLNVGNNEIVEVFISYSKIEDVNRFFFNYGFIPTSNYPEKLFEIPFWGHSEGYITNHQDNDDDIKPDGKQGEFEFA</sequence>
<comment type="caution">
    <text evidence="2">The sequence shown here is derived from an EMBL/GenBank/DDBJ whole genome shotgun (WGS) entry which is preliminary data.</text>
</comment>
<evidence type="ECO:0000313" key="2">
    <source>
        <dbReference type="EMBL" id="GME66739.1"/>
    </source>
</evidence>
<dbReference type="Gene3D" id="3.90.1410.10">
    <property type="entry name" value="set domain protein methyltransferase, domain 1"/>
    <property type="match status" value="1"/>
</dbReference>
<dbReference type="OrthoDB" id="441812at2759"/>
<dbReference type="SUPFAM" id="SSF82199">
    <property type="entry name" value="SET domain"/>
    <property type="match status" value="1"/>
</dbReference>
<dbReference type="AlphaFoldDB" id="A0A9W6WDR3"/>